<evidence type="ECO:0000313" key="1">
    <source>
        <dbReference type="EMBL" id="PKQ67072.1"/>
    </source>
</evidence>
<protein>
    <recommendedName>
        <fullName evidence="3">Nucleotidyltransferase domain</fullName>
    </recommendedName>
</protein>
<accession>A0A2N3I9Q4</accession>
<dbReference type="EMBL" id="NKXO01000038">
    <property type="protein sequence ID" value="PKQ67072.1"/>
    <property type="molecule type" value="Genomic_DNA"/>
</dbReference>
<dbReference type="AlphaFoldDB" id="A0A2N3I9Q4"/>
<keyword evidence="2" id="KW-1185">Reference proteome</keyword>
<comment type="caution">
    <text evidence="1">The sequence shown here is derived from an EMBL/GenBank/DDBJ whole genome shotgun (WGS) entry which is preliminary data.</text>
</comment>
<dbReference type="RefSeq" id="WP_101359442.1">
    <property type="nucleotide sequence ID" value="NZ_NKXO01000038.1"/>
</dbReference>
<proteinExistence type="predicted"/>
<evidence type="ECO:0000313" key="2">
    <source>
        <dbReference type="Proteomes" id="UP000233387"/>
    </source>
</evidence>
<name>A0A2N3I9Q4_9BACT</name>
<reference evidence="1 2" key="1">
    <citation type="submission" date="2017-06" db="EMBL/GenBank/DDBJ databases">
        <title>Raineya orbicola gen. nov., sp. nov. a slightly thermophilic bacterium of the phylum Bacteroidetes and the description of Raineyaceae fam. nov.</title>
        <authorList>
            <person name="Albuquerque L."/>
            <person name="Polonia A.R.M."/>
            <person name="Barroso C."/>
            <person name="Froufe H.J.C."/>
            <person name="Lage O."/>
            <person name="Lobo-Da-Cunha A."/>
            <person name="Egas C."/>
            <person name="Da Costa M.S."/>
        </authorList>
    </citation>
    <scope>NUCLEOTIDE SEQUENCE [LARGE SCALE GENOMIC DNA]</scope>
    <source>
        <strain evidence="1 2">SPSPC-11</strain>
    </source>
</reference>
<dbReference type="OrthoDB" id="821805at2"/>
<organism evidence="1 2">
    <name type="scientific">Raineya orbicola</name>
    <dbReference type="NCBI Taxonomy" id="2016530"/>
    <lineage>
        <taxon>Bacteria</taxon>
        <taxon>Pseudomonadati</taxon>
        <taxon>Bacteroidota</taxon>
        <taxon>Cytophagia</taxon>
        <taxon>Cytophagales</taxon>
        <taxon>Raineyaceae</taxon>
        <taxon>Raineya</taxon>
    </lineage>
</organism>
<sequence>MARKSTPVQLSLPKDLQEKLQDFAQQIDVIARDNLLAIYLYGSVTHKVFENSNAQINVLIVLKSAKVENIENISQAVSKARKSFNLEPTIITKEEVKTSADVFPIEFTDMKVKNSLIWGDDVFKNVHISMEDLRLACELEVKKRLFHLRSYFVLNLKQPQLLVEKLLQDFPEFMMQADTLFYIRSGHFATSTDELLKEIFKTFHVQNAKLKKVAEIYQNPNHAPSDLLEIVDLYNDYLSVVAKVAHFADSMQVYKEEN</sequence>
<gene>
    <name evidence="1" type="ORF">Rain11_2177</name>
</gene>
<dbReference type="Proteomes" id="UP000233387">
    <property type="component" value="Unassembled WGS sequence"/>
</dbReference>
<evidence type="ECO:0008006" key="3">
    <source>
        <dbReference type="Google" id="ProtNLM"/>
    </source>
</evidence>